<sequence length="169" mass="18772">MISMKLTFPANLEGKGKKGVTYPTVLEYVEVKVETVHREVPPPTVATTQPAILTTIPTTTSTTPTPTTPQPTTPKPTTTTTATTSTTTTTTTTTARLRPPLVRARDTAASNIHPAYSSIVAASSKRREFFNKRLKDRIDPFIYLFEIYSAQPRLRFFLQELGQNFRGRL</sequence>
<evidence type="ECO:0000256" key="1">
    <source>
        <dbReference type="SAM" id="MobiDB-lite"/>
    </source>
</evidence>
<keyword evidence="3" id="KW-1185">Reference proteome</keyword>
<reference evidence="2" key="1">
    <citation type="submission" date="2023-07" db="EMBL/GenBank/DDBJ databases">
        <authorList>
            <person name="Stuckert A."/>
        </authorList>
    </citation>
    <scope>NUCLEOTIDE SEQUENCE</scope>
</reference>
<feature type="compositionally biased region" description="Low complexity" evidence="1">
    <location>
        <begin position="56"/>
        <end position="65"/>
    </location>
</feature>
<protein>
    <submittedName>
        <fullName evidence="2">Uncharacterized protein</fullName>
    </submittedName>
</protein>
<accession>A0ABN9LWH8</accession>
<feature type="compositionally biased region" description="Low complexity" evidence="1">
    <location>
        <begin position="75"/>
        <end position="94"/>
    </location>
</feature>
<dbReference type="EMBL" id="CAUEEQ010030333">
    <property type="protein sequence ID" value="CAJ0949565.1"/>
    <property type="molecule type" value="Genomic_DNA"/>
</dbReference>
<proteinExistence type="predicted"/>
<organism evidence="2 3">
    <name type="scientific">Ranitomeya imitator</name>
    <name type="common">mimic poison frog</name>
    <dbReference type="NCBI Taxonomy" id="111125"/>
    <lineage>
        <taxon>Eukaryota</taxon>
        <taxon>Metazoa</taxon>
        <taxon>Chordata</taxon>
        <taxon>Craniata</taxon>
        <taxon>Vertebrata</taxon>
        <taxon>Euteleostomi</taxon>
        <taxon>Amphibia</taxon>
        <taxon>Batrachia</taxon>
        <taxon>Anura</taxon>
        <taxon>Neobatrachia</taxon>
        <taxon>Hyloidea</taxon>
        <taxon>Dendrobatidae</taxon>
        <taxon>Dendrobatinae</taxon>
        <taxon>Ranitomeya</taxon>
    </lineage>
</organism>
<dbReference type="Proteomes" id="UP001176940">
    <property type="component" value="Unassembled WGS sequence"/>
</dbReference>
<name>A0ABN9LWH8_9NEOB</name>
<evidence type="ECO:0000313" key="3">
    <source>
        <dbReference type="Proteomes" id="UP001176940"/>
    </source>
</evidence>
<comment type="caution">
    <text evidence="2">The sequence shown here is derived from an EMBL/GenBank/DDBJ whole genome shotgun (WGS) entry which is preliminary data.</text>
</comment>
<evidence type="ECO:0000313" key="2">
    <source>
        <dbReference type="EMBL" id="CAJ0949565.1"/>
    </source>
</evidence>
<feature type="region of interest" description="Disordered" evidence="1">
    <location>
        <begin position="56"/>
        <end position="94"/>
    </location>
</feature>
<gene>
    <name evidence="2" type="ORF">RIMI_LOCUS12652293</name>
</gene>